<accession>A0A5B7JRQ6</accession>
<organism evidence="2 3">
    <name type="scientific">Portunus trituberculatus</name>
    <name type="common">Swimming crab</name>
    <name type="synonym">Neptunus trituberculatus</name>
    <dbReference type="NCBI Taxonomy" id="210409"/>
    <lineage>
        <taxon>Eukaryota</taxon>
        <taxon>Metazoa</taxon>
        <taxon>Ecdysozoa</taxon>
        <taxon>Arthropoda</taxon>
        <taxon>Crustacea</taxon>
        <taxon>Multicrustacea</taxon>
        <taxon>Malacostraca</taxon>
        <taxon>Eumalacostraca</taxon>
        <taxon>Eucarida</taxon>
        <taxon>Decapoda</taxon>
        <taxon>Pleocyemata</taxon>
        <taxon>Brachyura</taxon>
        <taxon>Eubrachyura</taxon>
        <taxon>Portunoidea</taxon>
        <taxon>Portunidae</taxon>
        <taxon>Portuninae</taxon>
        <taxon>Portunus</taxon>
    </lineage>
</organism>
<proteinExistence type="predicted"/>
<comment type="caution">
    <text evidence="2">The sequence shown here is derived from an EMBL/GenBank/DDBJ whole genome shotgun (WGS) entry which is preliminary data.</text>
</comment>
<protein>
    <submittedName>
        <fullName evidence="2">Uncharacterized protein</fullName>
    </submittedName>
</protein>
<keyword evidence="1" id="KW-1133">Transmembrane helix</keyword>
<evidence type="ECO:0000313" key="2">
    <source>
        <dbReference type="EMBL" id="MPC97255.1"/>
    </source>
</evidence>
<dbReference type="EMBL" id="VSRR010109182">
    <property type="protein sequence ID" value="MPC97255.1"/>
    <property type="molecule type" value="Genomic_DNA"/>
</dbReference>
<dbReference type="Proteomes" id="UP000324222">
    <property type="component" value="Unassembled WGS sequence"/>
</dbReference>
<evidence type="ECO:0000313" key="3">
    <source>
        <dbReference type="Proteomes" id="UP000324222"/>
    </source>
</evidence>
<keyword evidence="3" id="KW-1185">Reference proteome</keyword>
<dbReference type="AlphaFoldDB" id="A0A5B7JRQ6"/>
<evidence type="ECO:0000256" key="1">
    <source>
        <dbReference type="SAM" id="Phobius"/>
    </source>
</evidence>
<reference evidence="2 3" key="1">
    <citation type="submission" date="2019-05" db="EMBL/GenBank/DDBJ databases">
        <title>Another draft genome of Portunus trituberculatus and its Hox gene families provides insights of decapod evolution.</title>
        <authorList>
            <person name="Jeong J.-H."/>
            <person name="Song I."/>
            <person name="Kim S."/>
            <person name="Choi T."/>
            <person name="Kim D."/>
            <person name="Ryu S."/>
            <person name="Kim W."/>
        </authorList>
    </citation>
    <scope>NUCLEOTIDE SEQUENCE [LARGE SCALE GENOMIC DNA]</scope>
    <source>
        <tissue evidence="2">Muscle</tissue>
    </source>
</reference>
<gene>
    <name evidence="2" type="ORF">E2C01_092559</name>
</gene>
<feature type="transmembrane region" description="Helical" evidence="1">
    <location>
        <begin position="29"/>
        <end position="51"/>
    </location>
</feature>
<name>A0A5B7JRQ6_PORTR</name>
<keyword evidence="1" id="KW-0472">Membrane</keyword>
<sequence>MSASVTLSVDVGSGAMVVSHPWFLLSPSFLPSFSLFFLSIFFFFYICHVLVTMDAVQGRSVDE</sequence>
<keyword evidence="1" id="KW-0812">Transmembrane</keyword>